<dbReference type="EMBL" id="JBHGCJ010000007">
    <property type="protein sequence ID" value="MFG6109717.1"/>
    <property type="molecule type" value="Genomic_DNA"/>
</dbReference>
<gene>
    <name evidence="1" type="ORF">ACEU0G_003735</name>
</gene>
<evidence type="ECO:0000313" key="2">
    <source>
        <dbReference type="Proteomes" id="UP001605261"/>
    </source>
</evidence>
<dbReference type="RefSeq" id="WP_394163514.1">
    <property type="nucleotide sequence ID" value="NZ_JBHGCJ010000007.1"/>
</dbReference>
<sequence length="305" mass="32991">MSGDIKMRRAIGSHGTVHGVDGLQQRHDAAQTLPALFCDSAGCAAPLIFVPARPRPKTDPAYPAPMPGYFALDKGAAHVTGCRYNVAGHLAEVLDAAAASDPAFVQRLEDGRHELRLLALHQGLKRGGGALPEQQMRLLSTLLVLRAMCGNDALLADRVVLRLGKKKLAWDAFFHDPAHYDEAWARLDAASNEVPMALLGTVRSHRSPPPGTGAGATYLNCAPKYQKTGVMDRREFYEVSVGHDDAAWLQRFPVGAEIVMFGLWRQGNSHTSTRPHPTDPRRSITNVTHKLALRPGSPGQLAVVA</sequence>
<accession>A0ABW7CXN5</accession>
<evidence type="ECO:0000313" key="1">
    <source>
        <dbReference type="EMBL" id="MFG6109717.1"/>
    </source>
</evidence>
<organism evidence="1 2">
    <name type="scientific">Stenotrophomonas nematodicola</name>
    <dbReference type="NCBI Taxonomy" id="2656746"/>
    <lineage>
        <taxon>Bacteria</taxon>
        <taxon>Pseudomonadati</taxon>
        <taxon>Pseudomonadota</taxon>
        <taxon>Gammaproteobacteria</taxon>
        <taxon>Lysobacterales</taxon>
        <taxon>Lysobacteraceae</taxon>
        <taxon>Stenotrophomonas</taxon>
    </lineage>
</organism>
<protein>
    <submittedName>
        <fullName evidence="1">Uncharacterized protein</fullName>
    </submittedName>
</protein>
<dbReference type="Proteomes" id="UP001605261">
    <property type="component" value="Unassembled WGS sequence"/>
</dbReference>
<reference evidence="1 2" key="1">
    <citation type="submission" date="2024-09" db="EMBL/GenBank/DDBJ databases">
        <authorList>
            <consortium name="All-Russian atlas of soil microorganisms"/>
            <consortium name="as a basis for the search for new antimicrobial producers and enzymes with unique properties"/>
            <person name="Sokolova E.A."/>
            <person name="Voronina E.N."/>
        </authorList>
    </citation>
    <scope>NUCLEOTIDE SEQUENCE [LARGE SCALE GENOMIC DNA]</scope>
    <source>
        <strain evidence="1 2">AF-22b-331.1</strain>
    </source>
</reference>
<keyword evidence="2" id="KW-1185">Reference proteome</keyword>
<comment type="caution">
    <text evidence="1">The sequence shown here is derived from an EMBL/GenBank/DDBJ whole genome shotgun (WGS) entry which is preliminary data.</text>
</comment>
<name>A0ABW7CXN5_9GAMM</name>
<proteinExistence type="predicted"/>